<dbReference type="InterPro" id="IPR022694">
    <property type="entry name" value="3-OHacyl-CoA_DH"/>
</dbReference>
<dbReference type="InterPro" id="IPR006176">
    <property type="entry name" value="3-OHacyl-CoA_DH_NAD-bd"/>
</dbReference>
<dbReference type="SUPFAM" id="SSF51735">
    <property type="entry name" value="NAD(P)-binding Rossmann-fold domains"/>
    <property type="match status" value="1"/>
</dbReference>
<dbReference type="PANTHER" id="PTHR48075:SF5">
    <property type="entry name" value="3-HYDROXYBUTYRYL-COA DEHYDROGENASE"/>
    <property type="match status" value="1"/>
</dbReference>
<evidence type="ECO:0000259" key="4">
    <source>
        <dbReference type="Pfam" id="PF02737"/>
    </source>
</evidence>
<dbReference type="RefSeq" id="WP_021712356.1">
    <property type="nucleotide sequence ID" value="NZ_BATM01000005.1"/>
</dbReference>
<dbReference type="PANTHER" id="PTHR48075">
    <property type="entry name" value="3-HYDROXYACYL-COA DEHYDROGENASE FAMILY PROTEIN"/>
    <property type="match status" value="1"/>
</dbReference>
<evidence type="ECO:0000313" key="5">
    <source>
        <dbReference type="EMBL" id="GAD78633.1"/>
    </source>
</evidence>
<dbReference type="InterPro" id="IPR036291">
    <property type="entry name" value="NAD(P)-bd_dom_sf"/>
</dbReference>
<dbReference type="InterPro" id="IPR013328">
    <property type="entry name" value="6PGD_dom2"/>
</dbReference>
<evidence type="ECO:0000259" key="3">
    <source>
        <dbReference type="Pfam" id="PF00725"/>
    </source>
</evidence>
<dbReference type="InterPro" id="IPR008927">
    <property type="entry name" value="6-PGluconate_DH-like_C_sf"/>
</dbReference>
<dbReference type="SUPFAM" id="SSF48179">
    <property type="entry name" value="6-phosphogluconate dehydrogenase C-terminal domain-like"/>
    <property type="match status" value="1"/>
</dbReference>
<dbReference type="Pfam" id="PF00725">
    <property type="entry name" value="3HCDH"/>
    <property type="match status" value="1"/>
</dbReference>
<dbReference type="eggNOG" id="COG1250">
    <property type="taxonomic scope" value="Bacteria"/>
</dbReference>
<proteinExistence type="predicted"/>
<dbReference type="GO" id="GO:0070403">
    <property type="term" value="F:NAD+ binding"/>
    <property type="evidence" value="ECO:0007669"/>
    <property type="project" value="InterPro"/>
</dbReference>
<dbReference type="OrthoDB" id="9803287at2"/>
<feature type="domain" description="3-hydroxyacyl-CoA dehydrogenase C-terminal" evidence="3">
    <location>
        <begin position="191"/>
        <end position="289"/>
    </location>
</feature>
<keyword evidence="6" id="KW-1185">Reference proteome</keyword>
<dbReference type="STRING" id="1219080.VEZ01S_05_00200"/>
<evidence type="ECO:0000256" key="1">
    <source>
        <dbReference type="ARBA" id="ARBA00023002"/>
    </source>
</evidence>
<reference evidence="5 6" key="1">
    <citation type="submission" date="2013-09" db="EMBL/GenBank/DDBJ databases">
        <title>Whole genome shotgun sequence of Vibrio ezurae NBRC 102218.</title>
        <authorList>
            <person name="Yoshida I."/>
            <person name="Hosoyama A."/>
            <person name="Numata M."/>
            <person name="Hashimoto M."/>
            <person name="Hosoyama Y."/>
            <person name="Tsuchikane K."/>
            <person name="Noguchi M."/>
            <person name="Hirakata S."/>
            <person name="Ichikawa N."/>
            <person name="Ohji S."/>
            <person name="Yamazoe A."/>
            <person name="Fujita N."/>
        </authorList>
    </citation>
    <scope>NUCLEOTIDE SEQUENCE [LARGE SCALE GENOMIC DNA]</scope>
    <source>
        <strain evidence="5 6">NBRC 102218</strain>
    </source>
</reference>
<name>U3CK78_9VIBR</name>
<protein>
    <submittedName>
        <fullName evidence="5">Putative 3-hydroxybutyryl-CoA dehydrogenase</fullName>
    </submittedName>
</protein>
<dbReference type="GO" id="GO:0008691">
    <property type="term" value="F:3-hydroxybutyryl-CoA dehydrogenase activity"/>
    <property type="evidence" value="ECO:0007669"/>
    <property type="project" value="TreeGrafter"/>
</dbReference>
<accession>U3CK78</accession>
<organism evidence="5 6">
    <name type="scientific">Vibrio ezurae NBRC 102218</name>
    <dbReference type="NCBI Taxonomy" id="1219080"/>
    <lineage>
        <taxon>Bacteria</taxon>
        <taxon>Pseudomonadati</taxon>
        <taxon>Pseudomonadota</taxon>
        <taxon>Gammaproteobacteria</taxon>
        <taxon>Vibrionales</taxon>
        <taxon>Vibrionaceae</taxon>
        <taxon>Vibrio</taxon>
    </lineage>
</organism>
<sequence>MKHQDIKNITIVGGSGMMGVGIAQIFASGGRNVTIKTRNVSKCSAVEDMSSQLDMFIQEGLLEEHRKSDILDRINITADAIEAYENADLIFESVPEVMDIKHATFKEMEQYARPDCIFASGTSVKSITEIAEVVEKKERVIGMHFWNPAVLIPLVEVIRTEDTNEDVFQASFDLLEDCGKAPAKCMKDVPGFLANRLQHALWREAFYMLDEGIADPKTIDDCIKNSFGFRVPQLAPFENADMVSTELSLNIHNYMFEHLYSGTEPSSKLKELVEEGKSGFATGEGFQKWTQEQAAESKTNLFKYLIDQTKYRRKQLEEA</sequence>
<dbReference type="AlphaFoldDB" id="U3CK78"/>
<dbReference type="Proteomes" id="UP000016562">
    <property type="component" value="Unassembled WGS sequence"/>
</dbReference>
<dbReference type="GO" id="GO:0006635">
    <property type="term" value="P:fatty acid beta-oxidation"/>
    <property type="evidence" value="ECO:0007669"/>
    <property type="project" value="TreeGrafter"/>
</dbReference>
<dbReference type="Gene3D" id="3.40.50.720">
    <property type="entry name" value="NAD(P)-binding Rossmann-like Domain"/>
    <property type="match status" value="1"/>
</dbReference>
<dbReference type="Gene3D" id="1.10.1040.10">
    <property type="entry name" value="N-(1-d-carboxylethyl)-l-norvaline Dehydrogenase, domain 2"/>
    <property type="match status" value="1"/>
</dbReference>
<evidence type="ECO:0000313" key="6">
    <source>
        <dbReference type="Proteomes" id="UP000016562"/>
    </source>
</evidence>
<dbReference type="PIRSF" id="PIRSF000105">
    <property type="entry name" value="HCDH"/>
    <property type="match status" value="1"/>
</dbReference>
<feature type="site" description="Important for catalytic activity" evidence="2">
    <location>
        <position position="144"/>
    </location>
</feature>
<dbReference type="Pfam" id="PF02737">
    <property type="entry name" value="3HCDH_N"/>
    <property type="match status" value="1"/>
</dbReference>
<keyword evidence="1" id="KW-0560">Oxidoreductase</keyword>
<feature type="domain" description="3-hydroxyacyl-CoA dehydrogenase NAD binding" evidence="4">
    <location>
        <begin position="9"/>
        <end position="188"/>
    </location>
</feature>
<gene>
    <name evidence="5" type="ORF">VEZ01S_05_00200</name>
</gene>
<evidence type="ECO:0000256" key="2">
    <source>
        <dbReference type="PIRSR" id="PIRSR000105-1"/>
    </source>
</evidence>
<dbReference type="EMBL" id="BATM01000005">
    <property type="protein sequence ID" value="GAD78633.1"/>
    <property type="molecule type" value="Genomic_DNA"/>
</dbReference>
<dbReference type="InterPro" id="IPR006108">
    <property type="entry name" value="3HC_DH_C"/>
</dbReference>
<comment type="caution">
    <text evidence="5">The sequence shown here is derived from an EMBL/GenBank/DDBJ whole genome shotgun (WGS) entry which is preliminary data.</text>
</comment>